<dbReference type="Proteomes" id="UP000637383">
    <property type="component" value="Unassembled WGS sequence"/>
</dbReference>
<protein>
    <submittedName>
        <fullName evidence="2">Gfo/Idh/MocA family oxidoreductase</fullName>
    </submittedName>
</protein>
<reference evidence="2 3" key="1">
    <citation type="journal article" date="2020" name="ISME J.">
        <title>Comparative genomics reveals insights into cyanobacterial evolution and habitat adaptation.</title>
        <authorList>
            <person name="Chen M.Y."/>
            <person name="Teng W.K."/>
            <person name="Zhao L."/>
            <person name="Hu C.X."/>
            <person name="Zhou Y.K."/>
            <person name="Han B.P."/>
            <person name="Song L.R."/>
            <person name="Shu W.S."/>
        </authorList>
    </citation>
    <scope>NUCLEOTIDE SEQUENCE [LARGE SCALE GENOMIC DNA]</scope>
    <source>
        <strain evidence="2 3">FACHB-159</strain>
    </source>
</reference>
<gene>
    <name evidence="2" type="ORF">H6H03_23530</name>
</gene>
<feature type="domain" description="Gfo/Idh/MocA-like oxidoreductase N-terminal" evidence="1">
    <location>
        <begin position="3"/>
        <end position="134"/>
    </location>
</feature>
<evidence type="ECO:0000313" key="3">
    <source>
        <dbReference type="Proteomes" id="UP000637383"/>
    </source>
</evidence>
<dbReference type="Gene3D" id="3.40.50.720">
    <property type="entry name" value="NAD(P)-binding Rossmann-like Domain"/>
    <property type="match status" value="1"/>
</dbReference>
<dbReference type="Pfam" id="PF01408">
    <property type="entry name" value="GFO_IDH_MocA"/>
    <property type="match status" value="1"/>
</dbReference>
<accession>A0ABR8KDK9</accession>
<name>A0ABR8KDK9_9NOSO</name>
<dbReference type="RefSeq" id="WP_190957435.1">
    <property type="nucleotide sequence ID" value="NZ_JACJTU010000024.1"/>
</dbReference>
<dbReference type="SUPFAM" id="SSF55347">
    <property type="entry name" value="Glyceraldehyde-3-phosphate dehydrogenase-like, C-terminal domain"/>
    <property type="match status" value="1"/>
</dbReference>
<dbReference type="PANTHER" id="PTHR43377">
    <property type="entry name" value="BILIVERDIN REDUCTASE A"/>
    <property type="match status" value="1"/>
</dbReference>
<comment type="caution">
    <text evidence="2">The sequence shown here is derived from an EMBL/GenBank/DDBJ whole genome shotgun (WGS) entry which is preliminary data.</text>
</comment>
<keyword evidence="3" id="KW-1185">Reference proteome</keyword>
<dbReference type="InterPro" id="IPR051450">
    <property type="entry name" value="Gfo/Idh/MocA_Oxidoreductases"/>
</dbReference>
<sequence>MKVRVGIIGLGKIGHRFGISPQGDPLSHSEGYAQIPNVTILLGIDPDPEACRDFQQRFSQAQVYSTLQDVPDGLHLDVVSVCSPTHLHAQGVIAALAWQPRVILCEKPLGVNAAEAEMMLAACSARGCILITNYSRRWTPMLQALKHLTNRDNGLGTPTGACLRYNGGLLHNGTHWIDMLLALFGSVAGAYRLEKSPVTEDDAPESIALSWNSGLTAYLITVRGTGCSIGEGELWGTGGMLRYSAGGQQVTWQTVQPSQWSGFQELGQAKIICEAGLKGHILGAVTEAVQLAQNGGQPTCSGADGVFALQVVEMAKNNKFLIK</sequence>
<dbReference type="InterPro" id="IPR000683">
    <property type="entry name" value="Gfo/Idh/MocA-like_OxRdtase_N"/>
</dbReference>
<dbReference type="EMBL" id="JACJTU010000024">
    <property type="protein sequence ID" value="MBD2736824.1"/>
    <property type="molecule type" value="Genomic_DNA"/>
</dbReference>
<organism evidence="2 3">
    <name type="scientific">Nostoc paludosum FACHB-159</name>
    <dbReference type="NCBI Taxonomy" id="2692908"/>
    <lineage>
        <taxon>Bacteria</taxon>
        <taxon>Bacillati</taxon>
        <taxon>Cyanobacteriota</taxon>
        <taxon>Cyanophyceae</taxon>
        <taxon>Nostocales</taxon>
        <taxon>Nostocaceae</taxon>
        <taxon>Nostoc</taxon>
    </lineage>
</organism>
<evidence type="ECO:0000259" key="1">
    <source>
        <dbReference type="Pfam" id="PF01408"/>
    </source>
</evidence>
<proteinExistence type="predicted"/>
<dbReference type="SUPFAM" id="SSF51735">
    <property type="entry name" value="NAD(P)-binding Rossmann-fold domains"/>
    <property type="match status" value="1"/>
</dbReference>
<dbReference type="Gene3D" id="3.30.360.10">
    <property type="entry name" value="Dihydrodipicolinate Reductase, domain 2"/>
    <property type="match status" value="1"/>
</dbReference>
<dbReference type="PANTHER" id="PTHR43377:SF1">
    <property type="entry name" value="BILIVERDIN REDUCTASE A"/>
    <property type="match status" value="1"/>
</dbReference>
<evidence type="ECO:0000313" key="2">
    <source>
        <dbReference type="EMBL" id="MBD2736824.1"/>
    </source>
</evidence>
<dbReference type="InterPro" id="IPR036291">
    <property type="entry name" value="NAD(P)-bd_dom_sf"/>
</dbReference>